<keyword evidence="5" id="KW-1185">Reference proteome</keyword>
<sequence>MSERFAENRARRRVLGEMVNVLGDSAALADARGRHQWRRELSEEFGGLELEPYPTAHQEFFEAVRACGDRPGGLATLVEITGFVAPALPHRLLPLVDEWDAADLYQGRDWSALRQALDIGIPELNAIVAEVCGDRFRLPPHCTTAWHAFIHLACRNTPPGGLPPSMVLLEHLALHADLAASIGELYAWNEHFAHEWDLADGEDGLIAMRAGPAGGRTADVVHCGVPGARSMDGLDTEPERPVIRLYVKVAPDLTPVDAKGRKQGRREARYTLAARVRYAESSGLHREPQGEPGELVTRSRIPVAVAELLTRMAELWQSRAEDVVLEFFLPTELLNEPVEWWNRNPQLGYANPILSKYHEIFIHSLERVQRRELHHAWRMRWARWRSRPEQADVHWCDAEGRSTDEHLALLDARIGRRDEVVAMVLSEPPRPRSGLGLRELRLGLDLGVPVLIHHRADSLSEAFRSVVREGLAEDGLSKLPERARQWKSDCAAGGIGSQDDPVRDLSVIWDNPELLLDGGPCAPATFVGGID</sequence>
<gene>
    <name evidence="4" type="ORF">ACI2L5_41225</name>
</gene>
<evidence type="ECO:0000259" key="1">
    <source>
        <dbReference type="Pfam" id="PF19916"/>
    </source>
</evidence>
<dbReference type="Proteomes" id="UP001620295">
    <property type="component" value="Unassembled WGS sequence"/>
</dbReference>
<feature type="domain" description="vWA-MoxR associated protein middle region 0" evidence="1">
    <location>
        <begin position="106"/>
        <end position="201"/>
    </location>
</feature>
<evidence type="ECO:0000259" key="2">
    <source>
        <dbReference type="Pfam" id="PF19956"/>
    </source>
</evidence>
<dbReference type="InterPro" id="IPR045555">
    <property type="entry name" value="VMAP-M0"/>
</dbReference>
<reference evidence="4 5" key="1">
    <citation type="submission" date="2024-11" db="EMBL/GenBank/DDBJ databases">
        <title>The Natural Products Discovery Center: Release of the First 8490 Sequenced Strains for Exploring Actinobacteria Biosynthetic Diversity.</title>
        <authorList>
            <person name="Kalkreuter E."/>
            <person name="Kautsar S.A."/>
            <person name="Yang D."/>
            <person name="Bader C.D."/>
            <person name="Teijaro C.N."/>
            <person name="Fluegel L."/>
            <person name="Davis C.M."/>
            <person name="Simpson J.R."/>
            <person name="Lauterbach L."/>
            <person name="Steele A.D."/>
            <person name="Gui C."/>
            <person name="Meng S."/>
            <person name="Li G."/>
            <person name="Viehrig K."/>
            <person name="Ye F."/>
            <person name="Su P."/>
            <person name="Kiefer A.F."/>
            <person name="Nichols A."/>
            <person name="Cepeda A.J."/>
            <person name="Yan W."/>
            <person name="Fan B."/>
            <person name="Jiang Y."/>
            <person name="Adhikari A."/>
            <person name="Zheng C.-J."/>
            <person name="Schuster L."/>
            <person name="Cowan T.M."/>
            <person name="Smanski M.J."/>
            <person name="Chevrette M.G."/>
            <person name="De Carvalho L.P.S."/>
            <person name="Shen B."/>
        </authorList>
    </citation>
    <scope>NUCLEOTIDE SEQUENCE [LARGE SCALE GENOMIC DNA]</scope>
    <source>
        <strain evidence="4 5">NPDC020863</strain>
    </source>
</reference>
<protein>
    <submittedName>
        <fullName evidence="4">Uncharacterized protein</fullName>
    </submittedName>
</protein>
<evidence type="ECO:0000313" key="4">
    <source>
        <dbReference type="EMBL" id="MFK4271299.1"/>
    </source>
</evidence>
<dbReference type="RefSeq" id="WP_404748320.1">
    <property type="nucleotide sequence ID" value="NZ_JBJDQH010000017.1"/>
</dbReference>
<dbReference type="Pfam" id="PF20028">
    <property type="entry name" value="VMAP-C"/>
    <property type="match status" value="1"/>
</dbReference>
<accession>A0ABW8M234</accession>
<dbReference type="Pfam" id="PF19916">
    <property type="entry name" value="VMAP-M0"/>
    <property type="match status" value="1"/>
</dbReference>
<feature type="domain" description="Effector-associated" evidence="2">
    <location>
        <begin position="19"/>
        <end position="97"/>
    </location>
</feature>
<dbReference type="InterPro" id="IPR045450">
    <property type="entry name" value="VMAP_C"/>
</dbReference>
<feature type="domain" description="vWA-MoxR associated protein C-terminal" evidence="3">
    <location>
        <begin position="269"/>
        <end position="512"/>
    </location>
</feature>
<comment type="caution">
    <text evidence="4">The sequence shown here is derived from an EMBL/GenBank/DDBJ whole genome shotgun (WGS) entry which is preliminary data.</text>
</comment>
<evidence type="ECO:0000313" key="5">
    <source>
        <dbReference type="Proteomes" id="UP001620295"/>
    </source>
</evidence>
<proteinExistence type="predicted"/>
<dbReference type="Pfam" id="PF19956">
    <property type="entry name" value="EAD2"/>
    <property type="match status" value="1"/>
</dbReference>
<dbReference type="EMBL" id="JBJDQH010000017">
    <property type="protein sequence ID" value="MFK4271299.1"/>
    <property type="molecule type" value="Genomic_DNA"/>
</dbReference>
<dbReference type="InterPro" id="IPR045431">
    <property type="entry name" value="EAD2"/>
</dbReference>
<evidence type="ECO:0000259" key="3">
    <source>
        <dbReference type="Pfam" id="PF20028"/>
    </source>
</evidence>
<organism evidence="4 5">
    <name type="scientific">Streptomyces milbemycinicus</name>
    <dbReference type="NCBI Taxonomy" id="476552"/>
    <lineage>
        <taxon>Bacteria</taxon>
        <taxon>Bacillati</taxon>
        <taxon>Actinomycetota</taxon>
        <taxon>Actinomycetes</taxon>
        <taxon>Kitasatosporales</taxon>
        <taxon>Streptomycetaceae</taxon>
        <taxon>Streptomyces</taxon>
    </lineage>
</organism>
<name>A0ABW8M234_9ACTN</name>